<feature type="transmembrane region" description="Helical" evidence="1">
    <location>
        <begin position="421"/>
        <end position="443"/>
    </location>
</feature>
<dbReference type="RefSeq" id="WP_259100887.1">
    <property type="nucleotide sequence ID" value="NZ_CP130454.1"/>
</dbReference>
<evidence type="ECO:0000256" key="1">
    <source>
        <dbReference type="SAM" id="Phobius"/>
    </source>
</evidence>
<gene>
    <name evidence="2" type="ORF">M2350_003206</name>
</gene>
<evidence type="ECO:0000313" key="2">
    <source>
        <dbReference type="EMBL" id="MCS3920769.1"/>
    </source>
</evidence>
<dbReference type="InterPro" id="IPR025738">
    <property type="entry name" value="BatD"/>
</dbReference>
<accession>A0ABT2ESY9</accession>
<organism evidence="2 3">
    <name type="scientific">Candidatus Fervidibacter sacchari</name>
    <dbReference type="NCBI Taxonomy" id="1448929"/>
    <lineage>
        <taxon>Bacteria</taxon>
        <taxon>Candidatus Fervidibacterota</taxon>
        <taxon>Candidatus Fervidibacter</taxon>
    </lineage>
</organism>
<reference evidence="2 3" key="1">
    <citation type="submission" date="2022-08" db="EMBL/GenBank/DDBJ databases">
        <title>Bacterial and archaeal communities from various locations to study Microbial Dark Matter (Phase II).</title>
        <authorList>
            <person name="Stepanauskas R."/>
        </authorList>
    </citation>
    <scope>NUCLEOTIDE SEQUENCE [LARGE SCALE GENOMIC DNA]</scope>
    <source>
        <strain evidence="2 3">PD1</strain>
    </source>
</reference>
<dbReference type="PANTHER" id="PTHR40940">
    <property type="entry name" value="PROTEIN BATD-RELATED"/>
    <property type="match status" value="1"/>
</dbReference>
<evidence type="ECO:0000313" key="3">
    <source>
        <dbReference type="Proteomes" id="UP001204798"/>
    </source>
</evidence>
<keyword evidence="1" id="KW-0812">Transmembrane</keyword>
<keyword evidence="3" id="KW-1185">Reference proteome</keyword>
<keyword evidence="1" id="KW-1133">Transmembrane helix</keyword>
<name>A0ABT2ESY9_9BACT</name>
<proteinExistence type="predicted"/>
<evidence type="ECO:0008006" key="4">
    <source>
        <dbReference type="Google" id="ProtNLM"/>
    </source>
</evidence>
<dbReference type="Proteomes" id="UP001204798">
    <property type="component" value="Unassembled WGS sequence"/>
</dbReference>
<dbReference type="PANTHER" id="PTHR40940:SF2">
    <property type="entry name" value="BATD"/>
    <property type="match status" value="1"/>
</dbReference>
<comment type="caution">
    <text evidence="2">The sequence shown here is derived from an EMBL/GenBank/DDBJ whole genome shotgun (WGS) entry which is preliminary data.</text>
</comment>
<dbReference type="EMBL" id="JANUCP010000007">
    <property type="protein sequence ID" value="MCS3920769.1"/>
    <property type="molecule type" value="Genomic_DNA"/>
</dbReference>
<keyword evidence="1" id="KW-0472">Membrane</keyword>
<sequence length="550" mass="61507">MAWGKGLVGCLRFKALASTVILLAALSLVEAQPLRSSVTLKRGSITLRVYLEEPKIPMGGIFLLKIQAVAPGDLYGDAVKFELPVLWADRVVQLSAISERETFEREGRIWTRITYTYRLAPLVLGRVRFDGLQVTVLKERFFVPTIEGIVVSAATQEPEQPVGPPVKVNAKVSATRVFIGEQVVYTLQFSSLANIDFASQPTYEAPSTEGFWLEEFPQISRSYRGGYEVQQVRLALFPIREGVLRIGRAKVTVRLQGSPFPEELQTSPVEVKVKPLPQPAPEGFQNLVGTLYASVEALPETVGVKETLTVKLRVEGTANLRNLEQPPTLSVPNAVVGLPRTDLKLTERDGKLWFVREFTWRIVPQKEGQLTIPPFRIPYFDPKEQRYKFASTEPISVRVLPGAIITASVPPTPEPKPISPLLPAAGVVFLIALVASIVGFRYIQRRKWLTSVQVSDPQLRQAVLTFRERGAKEFGRAVREWLREQVYQRTGVLLSPNDPPEKVQQLLLTKGVSEAAVRAVKEIWEQTNNPMEWDEAVHLLQNASELPQRL</sequence>
<protein>
    <recommendedName>
        <fullName evidence="4">Protein BatD</fullName>
    </recommendedName>
</protein>
<dbReference type="Pfam" id="PF13584">
    <property type="entry name" value="BatD"/>
    <property type="match status" value="1"/>
</dbReference>